<protein>
    <submittedName>
        <fullName evidence="4">Dihydropyrimidinase like 4</fullName>
    </submittedName>
</protein>
<gene>
    <name evidence="4" type="primary">DPYSL4</name>
</gene>
<evidence type="ECO:0000313" key="4">
    <source>
        <dbReference type="Ensembl" id="ENSTMTP00000020229.1"/>
    </source>
</evidence>
<evidence type="ECO:0000256" key="1">
    <source>
        <dbReference type="ARBA" id="ARBA00008829"/>
    </source>
</evidence>
<name>A0A674JLV2_9SAUR</name>
<accession>A0A674JLV2</accession>
<dbReference type="GO" id="GO:0016812">
    <property type="term" value="F:hydrolase activity, acting on carbon-nitrogen (but not peptide) bonds, in cyclic amides"/>
    <property type="evidence" value="ECO:0007669"/>
    <property type="project" value="TreeGrafter"/>
</dbReference>
<feature type="domain" description="Amidohydrolase-related" evidence="3">
    <location>
        <begin position="135"/>
        <end position="524"/>
    </location>
</feature>
<dbReference type="Ensembl" id="ENSTMTT00000020936.1">
    <property type="protein sequence ID" value="ENSTMTP00000020229.1"/>
    <property type="gene ID" value="ENSTMTG00000014557.1"/>
</dbReference>
<dbReference type="Gene3D" id="3.20.20.140">
    <property type="entry name" value="Metal-dependent hydrolases"/>
    <property type="match status" value="1"/>
</dbReference>
<dbReference type="Proteomes" id="UP000472274">
    <property type="component" value="Unplaced"/>
</dbReference>
<keyword evidence="5" id="KW-1185">Reference proteome</keyword>
<dbReference type="AlphaFoldDB" id="A0A674JLV2"/>
<dbReference type="SUPFAM" id="SSF51338">
    <property type="entry name" value="Composite domain of metallo-dependent hydrolases"/>
    <property type="match status" value="2"/>
</dbReference>
<dbReference type="Gene3D" id="2.30.40.10">
    <property type="entry name" value="Urease, subunit C, domain 1"/>
    <property type="match status" value="1"/>
</dbReference>
<dbReference type="InterPro" id="IPR032466">
    <property type="entry name" value="Metal_Hydrolase"/>
</dbReference>
<dbReference type="PANTHER" id="PTHR11647:SF55">
    <property type="entry name" value="DIHYDROPYRIMIDINASE-RELATED PROTEIN 4"/>
    <property type="match status" value="1"/>
</dbReference>
<evidence type="ECO:0000256" key="2">
    <source>
        <dbReference type="SAM" id="MobiDB-lite"/>
    </source>
</evidence>
<dbReference type="GO" id="GO:0031005">
    <property type="term" value="F:filamin binding"/>
    <property type="evidence" value="ECO:0007669"/>
    <property type="project" value="Ensembl"/>
</dbReference>
<dbReference type="InterPro" id="IPR011059">
    <property type="entry name" value="Metal-dep_hydrolase_composite"/>
</dbReference>
<feature type="region of interest" description="Disordered" evidence="2">
    <location>
        <begin position="49"/>
        <end position="80"/>
    </location>
</feature>
<dbReference type="GeneTree" id="ENSGT01030000234527"/>
<feature type="compositionally biased region" description="Low complexity" evidence="2">
    <location>
        <begin position="71"/>
        <end position="80"/>
    </location>
</feature>
<dbReference type="Pfam" id="PF01979">
    <property type="entry name" value="Amidohydro_1"/>
    <property type="match status" value="1"/>
</dbReference>
<organism evidence="4 5">
    <name type="scientific">Terrapene triunguis</name>
    <name type="common">Three-toed box turtle</name>
    <dbReference type="NCBI Taxonomy" id="2587831"/>
    <lineage>
        <taxon>Eukaryota</taxon>
        <taxon>Metazoa</taxon>
        <taxon>Chordata</taxon>
        <taxon>Craniata</taxon>
        <taxon>Vertebrata</taxon>
        <taxon>Euteleostomi</taxon>
        <taxon>Archelosauria</taxon>
        <taxon>Testudinata</taxon>
        <taxon>Testudines</taxon>
        <taxon>Cryptodira</taxon>
        <taxon>Durocryptodira</taxon>
        <taxon>Testudinoidea</taxon>
        <taxon>Emydidae</taxon>
        <taxon>Terrapene</taxon>
    </lineage>
</organism>
<dbReference type="InterPro" id="IPR050378">
    <property type="entry name" value="Metallo-dep_Hydrolases_sf"/>
</dbReference>
<evidence type="ECO:0000259" key="3">
    <source>
        <dbReference type="Pfam" id="PF01979"/>
    </source>
</evidence>
<proteinExistence type="inferred from homology"/>
<dbReference type="SUPFAM" id="SSF51556">
    <property type="entry name" value="Metallo-dependent hydrolases"/>
    <property type="match status" value="1"/>
</dbReference>
<dbReference type="CDD" id="cd01314">
    <property type="entry name" value="D-HYD"/>
    <property type="match status" value="1"/>
</dbReference>
<dbReference type="InterPro" id="IPR011778">
    <property type="entry name" value="Hydantoinase/dihydroPyrase"/>
</dbReference>
<evidence type="ECO:0000313" key="5">
    <source>
        <dbReference type="Proteomes" id="UP000472274"/>
    </source>
</evidence>
<dbReference type="NCBIfam" id="TIGR02033">
    <property type="entry name" value="D-hydantoinase"/>
    <property type="match status" value="1"/>
</dbReference>
<dbReference type="InParanoid" id="A0A674JLV2"/>
<reference evidence="4" key="2">
    <citation type="submission" date="2025-09" db="UniProtKB">
        <authorList>
            <consortium name="Ensembl"/>
        </authorList>
    </citation>
    <scope>IDENTIFICATION</scope>
</reference>
<comment type="similarity">
    <text evidence="1">Belongs to the metallo-dependent hydrolases superfamily. Hydantoinase/dihydropyrimidinase family.</text>
</comment>
<dbReference type="InterPro" id="IPR006680">
    <property type="entry name" value="Amidohydro-rel"/>
</dbReference>
<dbReference type="GO" id="GO:0005829">
    <property type="term" value="C:cytosol"/>
    <property type="evidence" value="ECO:0007669"/>
    <property type="project" value="TreeGrafter"/>
</dbReference>
<sequence length="645" mass="69510">MANESPEPDLPAYFAALGSGSPKPRQKFGGMFCSVEGAFENKTLDLDALSGGRRGCQTPERGALPEPSPPAAGAAGDAPDGYAQSDRLLIKGGKIVNDDQSFYADIYVEDSLIKQIGENLIVPGGVKTLDAYGQLVMPGGIDVHTRLQMPVMGMTSADDFYQGTKAALAGGTTMILDHVFPDSGMNLLAAYDQWRECADNKACCDYSLHIDITRWHESIKEELEALVKDKGVNSFLVFMAYKDKLQCTDAQMYEIFSIIRDLGAIAQVHAENGDIIDEEQKRLLELGITGPEGHVLSHPEEVEAEAVYRAITIAKQANCPLYVTKVMSKGAADVIAQAKRKGTVVYGEPITASLGTDGSHYWSKNWAKAAAFVTSPPISPDPTTSDYLTSLLSCGDLQVAGSAHCTFTTAQKAVGKDNFTLIPEGTNGIEERMSIIWEKCVASGKMDENDFVAVTSTNAAKIFNFYPRKGRIAVGSDADLVIWNPKATKIVSAKTHHLNVEYNIFEGTECRGSPTVVISQGKVVLEDGNLFVIQGSGRFVPRKTFPDFVYKRIKARNRLAEIHGVPRGLYDGPVHDVIVTAKAAAPTPTSRIAPCSGKIPTLPVRNLHLSGFSLSGSQTDDHIARRPAQKIIAPPGGRSNITSLS</sequence>
<reference evidence="4" key="1">
    <citation type="submission" date="2025-08" db="UniProtKB">
        <authorList>
            <consortium name="Ensembl"/>
        </authorList>
    </citation>
    <scope>IDENTIFICATION</scope>
</reference>
<dbReference type="PANTHER" id="PTHR11647">
    <property type="entry name" value="HYDRANTOINASE/DIHYDROPYRIMIDINASE FAMILY MEMBER"/>
    <property type="match status" value="1"/>
</dbReference>